<dbReference type="InterPro" id="IPR011256">
    <property type="entry name" value="Reg_factor_effector_dom_sf"/>
</dbReference>
<dbReference type="SUPFAM" id="SSF55136">
    <property type="entry name" value="Probable bacterial effector-binding domain"/>
    <property type="match status" value="1"/>
</dbReference>
<accession>A0A0A3I3X9</accession>
<dbReference type="OrthoDB" id="2593454at2"/>
<dbReference type="STRING" id="1384049.CD29_14935"/>
<keyword evidence="3" id="KW-1185">Reference proteome</keyword>
<sequence length="158" mass="18459">MSETILQNKTIKELDEIKLVGFRVLCPGDQYIIEIPRASILLSERISEIKHLVNPLIQFGAFVVENGTDDEDGYWVCTEVKEYEDIPSGMVTLTVPPQKYAVSRFKGVNYKIADAYNDLHLWIEDNKFKRMKDKWHLEKFYSWKDLENVEVDLLDTVE</sequence>
<proteinExistence type="predicted"/>
<dbReference type="eggNOG" id="COG3708">
    <property type="taxonomic scope" value="Bacteria"/>
</dbReference>
<comment type="caution">
    <text evidence="2">The sequence shown here is derived from an EMBL/GenBank/DDBJ whole genome shotgun (WGS) entry which is preliminary data.</text>
</comment>
<evidence type="ECO:0000313" key="3">
    <source>
        <dbReference type="Proteomes" id="UP000030416"/>
    </source>
</evidence>
<evidence type="ECO:0000313" key="2">
    <source>
        <dbReference type="EMBL" id="KGR77363.1"/>
    </source>
</evidence>
<dbReference type="Proteomes" id="UP000030416">
    <property type="component" value="Unassembled WGS sequence"/>
</dbReference>
<gene>
    <name evidence="2" type="ORF">CD29_14935</name>
</gene>
<dbReference type="SMART" id="SM00871">
    <property type="entry name" value="AraC_E_bind"/>
    <property type="match status" value="1"/>
</dbReference>
<dbReference type="AlphaFoldDB" id="A0A0A3I3X9"/>
<organism evidence="2 3">
    <name type="scientific">Ureibacillus manganicus DSM 26584</name>
    <dbReference type="NCBI Taxonomy" id="1384049"/>
    <lineage>
        <taxon>Bacteria</taxon>
        <taxon>Bacillati</taxon>
        <taxon>Bacillota</taxon>
        <taxon>Bacilli</taxon>
        <taxon>Bacillales</taxon>
        <taxon>Caryophanaceae</taxon>
        <taxon>Ureibacillus</taxon>
    </lineage>
</organism>
<protein>
    <submittedName>
        <fullName evidence="2">Transcription activator</fullName>
    </submittedName>
</protein>
<dbReference type="RefSeq" id="WP_036188282.1">
    <property type="nucleotide sequence ID" value="NZ_AVDA01000019.1"/>
</dbReference>
<evidence type="ECO:0000259" key="1">
    <source>
        <dbReference type="SMART" id="SM00871"/>
    </source>
</evidence>
<dbReference type="InterPro" id="IPR029441">
    <property type="entry name" value="Cass2"/>
</dbReference>
<name>A0A0A3I3X9_9BACL</name>
<feature type="domain" description="AraC effector-binding" evidence="1">
    <location>
        <begin position="7"/>
        <end position="158"/>
    </location>
</feature>
<reference evidence="2 3" key="1">
    <citation type="submission" date="2014-02" db="EMBL/GenBank/DDBJ databases">
        <title>Draft genome sequence of Lysinibacillus manganicus DSM 26584T.</title>
        <authorList>
            <person name="Zhang F."/>
            <person name="Wang G."/>
            <person name="Zhang L."/>
        </authorList>
    </citation>
    <scope>NUCLEOTIDE SEQUENCE [LARGE SCALE GENOMIC DNA]</scope>
    <source>
        <strain evidence="2 3">DSM 26584</strain>
    </source>
</reference>
<dbReference type="EMBL" id="JPVN01000019">
    <property type="protein sequence ID" value="KGR77363.1"/>
    <property type="molecule type" value="Genomic_DNA"/>
</dbReference>
<dbReference type="InterPro" id="IPR010499">
    <property type="entry name" value="AraC_E-bd"/>
</dbReference>
<dbReference type="Pfam" id="PF14526">
    <property type="entry name" value="Cass2"/>
    <property type="match status" value="1"/>
</dbReference>
<dbReference type="Gene3D" id="3.20.80.10">
    <property type="entry name" value="Regulatory factor, effector binding domain"/>
    <property type="match status" value="1"/>
</dbReference>